<feature type="signal peptide" evidence="4">
    <location>
        <begin position="1"/>
        <end position="21"/>
    </location>
</feature>
<dbReference type="SUPFAM" id="SSF53807">
    <property type="entry name" value="Helical backbone' metal receptor"/>
    <property type="match status" value="1"/>
</dbReference>
<dbReference type="Pfam" id="PF01297">
    <property type="entry name" value="ZnuA"/>
    <property type="match status" value="1"/>
</dbReference>
<dbReference type="Proteomes" id="UP000580856">
    <property type="component" value="Unassembled WGS sequence"/>
</dbReference>
<evidence type="ECO:0000256" key="4">
    <source>
        <dbReference type="SAM" id="SignalP"/>
    </source>
</evidence>
<evidence type="ECO:0000313" key="5">
    <source>
        <dbReference type="EMBL" id="NJB68085.1"/>
    </source>
</evidence>
<accession>A0A846QRR0</accession>
<proteinExistence type="inferred from homology"/>
<dbReference type="InterPro" id="IPR050492">
    <property type="entry name" value="Bact_metal-bind_prot9"/>
</dbReference>
<evidence type="ECO:0000256" key="1">
    <source>
        <dbReference type="ARBA" id="ARBA00011028"/>
    </source>
</evidence>
<comment type="similarity">
    <text evidence="1">Belongs to the bacterial solute-binding protein 9 family.</text>
</comment>
<name>A0A846QRR0_9BACT</name>
<reference evidence="5 6" key="1">
    <citation type="submission" date="2020-03" db="EMBL/GenBank/DDBJ databases">
        <title>Genomic Encyclopedia of Type Strains, Phase IV (KMG-IV): sequencing the most valuable type-strain genomes for metagenomic binning, comparative biology and taxonomic classification.</title>
        <authorList>
            <person name="Goeker M."/>
        </authorList>
    </citation>
    <scope>NUCLEOTIDE SEQUENCE [LARGE SCALE GENOMIC DNA]</scope>
    <source>
        <strain evidence="5 6">DSM 24233</strain>
    </source>
</reference>
<dbReference type="AlphaFoldDB" id="A0A846QRR0"/>
<comment type="caution">
    <text evidence="5">The sequence shown here is derived from an EMBL/GenBank/DDBJ whole genome shotgun (WGS) entry which is preliminary data.</text>
</comment>
<dbReference type="EMBL" id="JAATJA010000002">
    <property type="protein sequence ID" value="NJB68085.1"/>
    <property type="molecule type" value="Genomic_DNA"/>
</dbReference>
<dbReference type="RefSeq" id="WP_245168221.1">
    <property type="nucleotide sequence ID" value="NZ_JAATJA010000002.1"/>
</dbReference>
<sequence length="309" mass="33765">MRLWNTLLVCLVLCAAWTAPAFGGPVHVSVSILPERYFVERIGGGHVDVQVMVPPGAQPHSYDPKPGQMARLAKADLYLAIGVPFEAAWLPRFASANPRMRIVDLAAGLERIPISGHHHEGHGHHGHDGEHMDPHVWLSPRNALIMADIIRDELATIDPDHAEYYAAQHRALADDITALDNELTSLFATLPPDCAAPANADGRCAFMVFHPSWGYFARDYGLRQIAVEQDGREPSPSDLAHLVQSARTAGVHVIFVQPQFSRRGVEAIARGIDGQVVPADPLAHDWLSNMRCVARAFHGALRPADALAF</sequence>
<keyword evidence="3 4" id="KW-0732">Signal</keyword>
<dbReference type="PRINTS" id="PR00691">
    <property type="entry name" value="ADHESINB"/>
</dbReference>
<evidence type="ECO:0000313" key="6">
    <source>
        <dbReference type="Proteomes" id="UP000580856"/>
    </source>
</evidence>
<dbReference type="InterPro" id="IPR006127">
    <property type="entry name" value="ZnuA-like"/>
</dbReference>
<dbReference type="PANTHER" id="PTHR42953:SF3">
    <property type="entry name" value="HIGH-AFFINITY ZINC UPTAKE SYSTEM PROTEIN ZNUA"/>
    <property type="match status" value="1"/>
</dbReference>
<protein>
    <submittedName>
        <fullName evidence="5">Zinc transport system substrate-binding protein</fullName>
    </submittedName>
</protein>
<dbReference type="PANTHER" id="PTHR42953">
    <property type="entry name" value="HIGH-AFFINITY ZINC UPTAKE SYSTEM PROTEIN ZNUA-RELATED"/>
    <property type="match status" value="1"/>
</dbReference>
<dbReference type="GO" id="GO:0007155">
    <property type="term" value="P:cell adhesion"/>
    <property type="evidence" value="ECO:0007669"/>
    <property type="project" value="InterPro"/>
</dbReference>
<feature type="chain" id="PRO_5032708603" evidence="4">
    <location>
        <begin position="22"/>
        <end position="309"/>
    </location>
</feature>
<dbReference type="GO" id="GO:0046872">
    <property type="term" value="F:metal ion binding"/>
    <property type="evidence" value="ECO:0007669"/>
    <property type="project" value="InterPro"/>
</dbReference>
<keyword evidence="6" id="KW-1185">Reference proteome</keyword>
<keyword evidence="2" id="KW-0813">Transport</keyword>
<gene>
    <name evidence="5" type="ORF">GGQ74_001758</name>
</gene>
<dbReference type="GO" id="GO:0030001">
    <property type="term" value="P:metal ion transport"/>
    <property type="evidence" value="ECO:0007669"/>
    <property type="project" value="InterPro"/>
</dbReference>
<dbReference type="InterPro" id="IPR006129">
    <property type="entry name" value="AdhesinB"/>
</dbReference>
<dbReference type="Gene3D" id="3.40.50.1980">
    <property type="entry name" value="Nitrogenase molybdenum iron protein domain"/>
    <property type="match status" value="2"/>
</dbReference>
<evidence type="ECO:0000256" key="3">
    <source>
        <dbReference type="ARBA" id="ARBA00022729"/>
    </source>
</evidence>
<evidence type="ECO:0000256" key="2">
    <source>
        <dbReference type="ARBA" id="ARBA00022448"/>
    </source>
</evidence>
<organism evidence="5 6">
    <name type="scientific">Desulfobaculum xiamenense</name>
    <dbReference type="NCBI Taxonomy" id="995050"/>
    <lineage>
        <taxon>Bacteria</taxon>
        <taxon>Pseudomonadati</taxon>
        <taxon>Thermodesulfobacteriota</taxon>
        <taxon>Desulfovibrionia</taxon>
        <taxon>Desulfovibrionales</taxon>
        <taxon>Desulfovibrionaceae</taxon>
        <taxon>Desulfobaculum</taxon>
    </lineage>
</organism>